<organism evidence="6 7">
    <name type="scientific">Plesiocystis pacifica SIR-1</name>
    <dbReference type="NCBI Taxonomy" id="391625"/>
    <lineage>
        <taxon>Bacteria</taxon>
        <taxon>Pseudomonadati</taxon>
        <taxon>Myxococcota</taxon>
        <taxon>Polyangia</taxon>
        <taxon>Nannocystales</taxon>
        <taxon>Nannocystaceae</taxon>
        <taxon>Plesiocystis</taxon>
    </lineage>
</organism>
<evidence type="ECO:0000256" key="2">
    <source>
        <dbReference type="ARBA" id="ARBA00022741"/>
    </source>
</evidence>
<name>A6FWT6_9BACT</name>
<keyword evidence="2" id="KW-0547">Nucleotide-binding</keyword>
<dbReference type="STRING" id="391625.PPSIR1_04818"/>
<dbReference type="Gene3D" id="3.40.50.300">
    <property type="entry name" value="P-loop containing nucleotide triphosphate hydrolases"/>
    <property type="match status" value="2"/>
</dbReference>
<dbReference type="Pfam" id="PF00005">
    <property type="entry name" value="ABC_tran"/>
    <property type="match status" value="2"/>
</dbReference>
<dbReference type="Proteomes" id="UP000005801">
    <property type="component" value="Unassembled WGS sequence"/>
</dbReference>
<dbReference type="AlphaFoldDB" id="A6FWT6"/>
<gene>
    <name evidence="6" type="ORF">PPSIR1_04818</name>
</gene>
<dbReference type="InterPro" id="IPR003593">
    <property type="entry name" value="AAA+_ATPase"/>
</dbReference>
<feature type="domain" description="ABC transporter" evidence="5">
    <location>
        <begin position="13"/>
        <end position="226"/>
    </location>
</feature>
<evidence type="ECO:0000259" key="5">
    <source>
        <dbReference type="PROSITE" id="PS50893"/>
    </source>
</evidence>
<reference evidence="6 7" key="1">
    <citation type="submission" date="2007-06" db="EMBL/GenBank/DDBJ databases">
        <authorList>
            <person name="Shimkets L."/>
            <person name="Ferriera S."/>
            <person name="Johnson J."/>
            <person name="Kravitz S."/>
            <person name="Beeson K."/>
            <person name="Sutton G."/>
            <person name="Rogers Y.-H."/>
            <person name="Friedman R."/>
            <person name="Frazier M."/>
            <person name="Venter J.C."/>
        </authorList>
    </citation>
    <scope>NUCLEOTIDE SEQUENCE [LARGE SCALE GENOMIC DNA]</scope>
    <source>
        <strain evidence="6 7">SIR-1</strain>
    </source>
</reference>
<protein>
    <submittedName>
        <fullName evidence="6">ABC transporter related protein</fullName>
    </submittedName>
</protein>
<accession>A6FWT6</accession>
<dbReference type="EMBL" id="ABCS01000001">
    <property type="protein sequence ID" value="EDM81760.1"/>
    <property type="molecule type" value="Genomic_DNA"/>
</dbReference>
<dbReference type="eggNOG" id="COG0488">
    <property type="taxonomic scope" value="Bacteria"/>
</dbReference>
<sequence>MTAIAQHTAPVLVELRELDLDTPSGRPLIRGLTAMIAGGDRVALIGRNGAGKSSLLELIAGRRERAAGRVVTRGELRLVGQQLDARDTRERATALVEAIADDPRRQAALEGHRARAGLPPLPELLERPALSRGELRKLALLCAFVEAPELLLLDEPTQDLDARGLAWLGRSLARWPHALLVASHSPRLLAEFRHFFVVAESGCRYLPGRFEAVAATLEREALRREQRYVEGLARLDHDERRNRQINQRRARKKNLGRIHELGRGTPRSRLNKKRSYAQESQARVAKIRAQRIAGSRGWTRAMRRALRVELPLDALVAELPPDSGQPMITASGLSLRRDGRALFAGLDVELGRRRVALTGPNGSGKTTLSRVLLGELAPDSGVVELRRDEAIGVIAQGASNWLDARSLLERLAEDHGLDRAAQLLVAHRFPLALAERALRELSPGSGSGRR</sequence>
<evidence type="ECO:0000256" key="1">
    <source>
        <dbReference type="ARBA" id="ARBA00022737"/>
    </source>
</evidence>
<evidence type="ECO:0000313" key="7">
    <source>
        <dbReference type="Proteomes" id="UP000005801"/>
    </source>
</evidence>
<dbReference type="PROSITE" id="PS50893">
    <property type="entry name" value="ABC_TRANSPORTER_2"/>
    <property type="match status" value="1"/>
</dbReference>
<keyword evidence="3" id="KW-0067">ATP-binding</keyword>
<comment type="caution">
    <text evidence="6">The sequence shown here is derived from an EMBL/GenBank/DDBJ whole genome shotgun (WGS) entry which is preliminary data.</text>
</comment>
<evidence type="ECO:0000313" key="6">
    <source>
        <dbReference type="EMBL" id="EDM81760.1"/>
    </source>
</evidence>
<dbReference type="PANTHER" id="PTHR19211">
    <property type="entry name" value="ATP-BINDING TRANSPORT PROTEIN-RELATED"/>
    <property type="match status" value="1"/>
</dbReference>
<keyword evidence="7" id="KW-1185">Reference proteome</keyword>
<dbReference type="OrthoDB" id="9782163at2"/>
<dbReference type="PANTHER" id="PTHR19211:SF6">
    <property type="entry name" value="BLL7188 PROTEIN"/>
    <property type="match status" value="1"/>
</dbReference>
<dbReference type="InterPro" id="IPR003439">
    <property type="entry name" value="ABC_transporter-like_ATP-bd"/>
</dbReference>
<evidence type="ECO:0000256" key="3">
    <source>
        <dbReference type="ARBA" id="ARBA00022840"/>
    </source>
</evidence>
<feature type="region of interest" description="Disordered" evidence="4">
    <location>
        <begin position="257"/>
        <end position="276"/>
    </location>
</feature>
<proteinExistence type="predicted"/>
<dbReference type="GO" id="GO:0016887">
    <property type="term" value="F:ATP hydrolysis activity"/>
    <property type="evidence" value="ECO:0007669"/>
    <property type="project" value="InterPro"/>
</dbReference>
<dbReference type="GO" id="GO:0005524">
    <property type="term" value="F:ATP binding"/>
    <property type="evidence" value="ECO:0007669"/>
    <property type="project" value="UniProtKB-KW"/>
</dbReference>
<evidence type="ECO:0000256" key="4">
    <source>
        <dbReference type="SAM" id="MobiDB-lite"/>
    </source>
</evidence>
<dbReference type="SUPFAM" id="SSF52540">
    <property type="entry name" value="P-loop containing nucleoside triphosphate hydrolases"/>
    <property type="match status" value="2"/>
</dbReference>
<dbReference type="InterPro" id="IPR050611">
    <property type="entry name" value="ABCF"/>
</dbReference>
<keyword evidence="1" id="KW-0677">Repeat</keyword>
<dbReference type="InterPro" id="IPR027417">
    <property type="entry name" value="P-loop_NTPase"/>
</dbReference>
<dbReference type="SMART" id="SM00382">
    <property type="entry name" value="AAA"/>
    <property type="match status" value="2"/>
</dbReference>
<dbReference type="RefSeq" id="WP_006968935.1">
    <property type="nucleotide sequence ID" value="NZ_ABCS01000001.1"/>
</dbReference>